<dbReference type="GO" id="GO:0046872">
    <property type="term" value="F:metal ion binding"/>
    <property type="evidence" value="ECO:0007669"/>
    <property type="project" value="UniProtKB-KW"/>
</dbReference>
<evidence type="ECO:0000256" key="5">
    <source>
        <dbReference type="ARBA" id="ARBA00022842"/>
    </source>
</evidence>
<protein>
    <recommendedName>
        <fullName evidence="8">Molybdenum cofactor guanylyltransferase</fullName>
        <shortName evidence="8">MoCo guanylyltransferase</shortName>
        <ecNumber evidence="8">2.7.7.77</ecNumber>
    </recommendedName>
    <alternativeName>
        <fullName evidence="8">GTP:molybdopterin guanylyltransferase</fullName>
    </alternativeName>
    <alternativeName>
        <fullName evidence="8">Mo-MPT guanylyltransferase</fullName>
    </alternativeName>
    <alternativeName>
        <fullName evidence="8">Molybdopterin guanylyltransferase</fullName>
    </alternativeName>
    <alternativeName>
        <fullName evidence="8">Molybdopterin-guanine dinucleotide synthase</fullName>
        <shortName evidence="8">MGD synthase</shortName>
    </alternativeName>
</protein>
<dbReference type="RefSeq" id="WP_254673097.1">
    <property type="nucleotide sequence ID" value="NZ_JAMWDU010000001.1"/>
</dbReference>
<keyword evidence="5 8" id="KW-0460">Magnesium</keyword>
<feature type="domain" description="MobA-like NTP transferase" evidence="9">
    <location>
        <begin position="5"/>
        <end position="162"/>
    </location>
</feature>
<keyword evidence="11" id="KW-1185">Reference proteome</keyword>
<feature type="binding site" evidence="8">
    <location>
        <position position="101"/>
    </location>
    <ligand>
        <name>GTP</name>
        <dbReference type="ChEBI" id="CHEBI:37565"/>
    </ligand>
</feature>
<keyword evidence="1 8" id="KW-0963">Cytoplasm</keyword>
<name>A0A9Q4ALA4_9HYPH</name>
<dbReference type="InterPro" id="IPR013482">
    <property type="entry name" value="Molybde_CF_guanTrfase"/>
</dbReference>
<proteinExistence type="inferred from homology"/>
<organism evidence="10 11">
    <name type="scientific">Devosia ureilytica</name>
    <dbReference type="NCBI Taxonomy" id="2952754"/>
    <lineage>
        <taxon>Bacteria</taxon>
        <taxon>Pseudomonadati</taxon>
        <taxon>Pseudomonadota</taxon>
        <taxon>Alphaproteobacteria</taxon>
        <taxon>Hyphomicrobiales</taxon>
        <taxon>Devosiaceae</taxon>
        <taxon>Devosia</taxon>
    </lineage>
</organism>
<dbReference type="GO" id="GO:0006777">
    <property type="term" value="P:Mo-molybdopterin cofactor biosynthetic process"/>
    <property type="evidence" value="ECO:0007669"/>
    <property type="project" value="UniProtKB-KW"/>
</dbReference>
<keyword evidence="6 8" id="KW-0342">GTP-binding</keyword>
<keyword evidence="2 8" id="KW-0808">Transferase</keyword>
<dbReference type="HAMAP" id="MF_00316">
    <property type="entry name" value="MobA"/>
    <property type="match status" value="1"/>
</dbReference>
<keyword evidence="4 8" id="KW-0547">Nucleotide-binding</keyword>
<evidence type="ECO:0000256" key="4">
    <source>
        <dbReference type="ARBA" id="ARBA00022741"/>
    </source>
</evidence>
<evidence type="ECO:0000259" key="9">
    <source>
        <dbReference type="Pfam" id="PF12804"/>
    </source>
</evidence>
<sequence length="198" mass="20786">MSAVGVILAGGSGSRLGLVRKATLRIGGQSLIERVVARLEDLEPPILISTGRDTHSFGEFGTSVPDLDLPLAGPLAGLMAAAHHLAGQVDPATIVISVAVDTPFLPVDYAPRLLAALNSGAAAAHAGWKDNFYPTNAAWRLSDLANLEVGEHNSPRSLLRALGAIHVDWSDTHELDPFANLNGLDDLIGLTKRADAHE</sequence>
<keyword evidence="10" id="KW-0548">Nucleotidyltransferase</keyword>
<dbReference type="Proteomes" id="UP001060275">
    <property type="component" value="Unassembled WGS sequence"/>
</dbReference>
<dbReference type="EMBL" id="JAMWDU010000001">
    <property type="protein sequence ID" value="MCP8885691.1"/>
    <property type="molecule type" value="Genomic_DNA"/>
</dbReference>
<evidence type="ECO:0000256" key="1">
    <source>
        <dbReference type="ARBA" id="ARBA00022490"/>
    </source>
</evidence>
<evidence type="ECO:0000313" key="10">
    <source>
        <dbReference type="EMBL" id="MCP8885691.1"/>
    </source>
</evidence>
<dbReference type="InterPro" id="IPR029044">
    <property type="entry name" value="Nucleotide-diphossugar_trans"/>
</dbReference>
<feature type="binding site" evidence="8">
    <location>
        <position position="21"/>
    </location>
    <ligand>
        <name>GTP</name>
        <dbReference type="ChEBI" id="CHEBI:37565"/>
    </ligand>
</feature>
<comment type="function">
    <text evidence="8">Transfers a GMP moiety from GTP to Mo-molybdopterin (Mo-MPT) cofactor (Moco or molybdenum cofactor) to form Mo-molybdopterin guanine dinucleotide (Mo-MGD) cofactor.</text>
</comment>
<comment type="subunit">
    <text evidence="8">Monomer.</text>
</comment>
<comment type="subcellular location">
    <subcellularLocation>
        <location evidence="8">Cytoplasm</location>
    </subcellularLocation>
</comment>
<feature type="binding site" evidence="8">
    <location>
        <position position="101"/>
    </location>
    <ligand>
        <name>Mg(2+)</name>
        <dbReference type="ChEBI" id="CHEBI:18420"/>
    </ligand>
</feature>
<feature type="binding site" evidence="8">
    <location>
        <begin position="8"/>
        <end position="10"/>
    </location>
    <ligand>
        <name>GTP</name>
        <dbReference type="ChEBI" id="CHEBI:37565"/>
    </ligand>
</feature>
<dbReference type="Gene3D" id="3.90.550.10">
    <property type="entry name" value="Spore Coat Polysaccharide Biosynthesis Protein SpsA, Chain A"/>
    <property type="match status" value="1"/>
</dbReference>
<gene>
    <name evidence="8" type="primary">mobA</name>
    <name evidence="10" type="ORF">NF348_01070</name>
</gene>
<evidence type="ECO:0000313" key="11">
    <source>
        <dbReference type="Proteomes" id="UP001060275"/>
    </source>
</evidence>
<accession>A0A9Q4ALA4</accession>
<reference evidence="10" key="1">
    <citation type="submission" date="2022-06" db="EMBL/GenBank/DDBJ databases">
        <title>Devosia sp. XJ19-45 genome assembly.</title>
        <authorList>
            <person name="Li B."/>
            <person name="Cai M."/>
            <person name="Nie G."/>
            <person name="Li W."/>
        </authorList>
    </citation>
    <scope>NUCLEOTIDE SEQUENCE</scope>
    <source>
        <strain evidence="10">XJ19-45</strain>
    </source>
</reference>
<evidence type="ECO:0000256" key="2">
    <source>
        <dbReference type="ARBA" id="ARBA00022679"/>
    </source>
</evidence>
<keyword evidence="7 8" id="KW-0501">Molybdenum cofactor biosynthesis</keyword>
<dbReference type="Pfam" id="PF12804">
    <property type="entry name" value="NTP_transf_3"/>
    <property type="match status" value="1"/>
</dbReference>
<comment type="domain">
    <text evidence="8">The N-terminal domain determines nucleotide recognition and specific binding, while the C-terminal domain determines the specific binding to the target protein.</text>
</comment>
<evidence type="ECO:0000256" key="7">
    <source>
        <dbReference type="ARBA" id="ARBA00023150"/>
    </source>
</evidence>
<comment type="similarity">
    <text evidence="8">Belongs to the MobA family.</text>
</comment>
<dbReference type="GO" id="GO:0061603">
    <property type="term" value="F:molybdenum cofactor guanylyltransferase activity"/>
    <property type="evidence" value="ECO:0007669"/>
    <property type="project" value="UniProtKB-EC"/>
</dbReference>
<keyword evidence="3 8" id="KW-0479">Metal-binding</keyword>
<dbReference type="EC" id="2.7.7.77" evidence="8"/>
<dbReference type="PANTHER" id="PTHR19136">
    <property type="entry name" value="MOLYBDENUM COFACTOR GUANYLYLTRANSFERASE"/>
    <property type="match status" value="1"/>
</dbReference>
<evidence type="ECO:0000256" key="3">
    <source>
        <dbReference type="ARBA" id="ARBA00022723"/>
    </source>
</evidence>
<dbReference type="GO" id="GO:0005525">
    <property type="term" value="F:GTP binding"/>
    <property type="evidence" value="ECO:0007669"/>
    <property type="project" value="UniProtKB-UniRule"/>
</dbReference>
<dbReference type="CDD" id="cd02503">
    <property type="entry name" value="MobA"/>
    <property type="match status" value="1"/>
</dbReference>
<dbReference type="InterPro" id="IPR025877">
    <property type="entry name" value="MobA-like_NTP_Trfase"/>
</dbReference>
<comment type="cofactor">
    <cofactor evidence="8">
        <name>Mg(2+)</name>
        <dbReference type="ChEBI" id="CHEBI:18420"/>
    </cofactor>
</comment>
<dbReference type="SUPFAM" id="SSF53448">
    <property type="entry name" value="Nucleotide-diphospho-sugar transferases"/>
    <property type="match status" value="1"/>
</dbReference>
<evidence type="ECO:0000256" key="8">
    <source>
        <dbReference type="HAMAP-Rule" id="MF_00316"/>
    </source>
</evidence>
<dbReference type="PANTHER" id="PTHR19136:SF81">
    <property type="entry name" value="MOLYBDENUM COFACTOR GUANYLYLTRANSFERASE"/>
    <property type="match status" value="1"/>
</dbReference>
<comment type="catalytic activity">
    <reaction evidence="8">
        <text>Mo-molybdopterin + GTP + H(+) = Mo-molybdopterin guanine dinucleotide + diphosphate</text>
        <dbReference type="Rhea" id="RHEA:34243"/>
        <dbReference type="ChEBI" id="CHEBI:15378"/>
        <dbReference type="ChEBI" id="CHEBI:33019"/>
        <dbReference type="ChEBI" id="CHEBI:37565"/>
        <dbReference type="ChEBI" id="CHEBI:71302"/>
        <dbReference type="ChEBI" id="CHEBI:71310"/>
        <dbReference type="EC" id="2.7.7.77"/>
    </reaction>
</comment>
<dbReference type="GO" id="GO:0005737">
    <property type="term" value="C:cytoplasm"/>
    <property type="evidence" value="ECO:0007669"/>
    <property type="project" value="UniProtKB-SubCell"/>
</dbReference>
<comment type="caution">
    <text evidence="10">The sequence shown here is derived from an EMBL/GenBank/DDBJ whole genome shotgun (WGS) entry which is preliminary data.</text>
</comment>
<evidence type="ECO:0000256" key="6">
    <source>
        <dbReference type="ARBA" id="ARBA00023134"/>
    </source>
</evidence>
<dbReference type="AlphaFoldDB" id="A0A9Q4ALA4"/>
<comment type="caution">
    <text evidence="8">Lacks conserved residue(s) required for the propagation of feature annotation.</text>
</comment>